<proteinExistence type="inferred from homology"/>
<dbReference type="EC" id="1.11.1.25" evidence="3"/>
<reference evidence="10 11" key="1">
    <citation type="journal article" date="2013" name="BMC Genomics">
        <title>Reconstruction of the lipid metabolism for the microalga Monoraphidium neglectum from its genome sequence reveals characteristics suitable for biofuel production.</title>
        <authorList>
            <person name="Bogen C."/>
            <person name="Al-Dilaimi A."/>
            <person name="Albersmeier A."/>
            <person name="Wichmann J."/>
            <person name="Grundmann M."/>
            <person name="Rupp O."/>
            <person name="Lauersen K.J."/>
            <person name="Blifernez-Klassen O."/>
            <person name="Kalinowski J."/>
            <person name="Goesmann A."/>
            <person name="Mussgnug J.H."/>
            <person name="Kruse O."/>
        </authorList>
    </citation>
    <scope>NUCLEOTIDE SEQUENCE [LARGE SCALE GENOMIC DNA]</scope>
    <source>
        <strain evidence="10 11">SAG 48.87</strain>
    </source>
</reference>
<gene>
    <name evidence="10" type="ORF">MNEG_8719</name>
</gene>
<evidence type="ECO:0000313" key="11">
    <source>
        <dbReference type="Proteomes" id="UP000054498"/>
    </source>
</evidence>
<dbReference type="SUPFAM" id="SSF52833">
    <property type="entry name" value="Thioredoxin-like"/>
    <property type="match status" value="1"/>
</dbReference>
<dbReference type="Pfam" id="PF08534">
    <property type="entry name" value="Redoxin"/>
    <property type="match status" value="1"/>
</dbReference>
<dbReference type="AlphaFoldDB" id="A0A0D2KV47"/>
<dbReference type="PANTHER" id="PTHR10430:SF16">
    <property type="entry name" value="PEROXIREDOXIN-5, MITOCHONDRIAL"/>
    <property type="match status" value="1"/>
</dbReference>
<comment type="similarity">
    <text evidence="2">Belongs to the peroxiredoxin family. Prx5 subfamily.</text>
</comment>
<evidence type="ECO:0000256" key="2">
    <source>
        <dbReference type="ARBA" id="ARBA00010505"/>
    </source>
</evidence>
<dbReference type="GO" id="GO:0034599">
    <property type="term" value="P:cellular response to oxidative stress"/>
    <property type="evidence" value="ECO:0007669"/>
    <property type="project" value="InterPro"/>
</dbReference>
<dbReference type="GO" id="GO:0005737">
    <property type="term" value="C:cytoplasm"/>
    <property type="evidence" value="ECO:0007669"/>
    <property type="project" value="TreeGrafter"/>
</dbReference>
<dbReference type="GO" id="GO:0008379">
    <property type="term" value="F:thioredoxin peroxidase activity"/>
    <property type="evidence" value="ECO:0007669"/>
    <property type="project" value="InterPro"/>
</dbReference>
<dbReference type="KEGG" id="mng:MNEG_8719"/>
<dbReference type="InterPro" id="IPR036249">
    <property type="entry name" value="Thioredoxin-like_sf"/>
</dbReference>
<dbReference type="GO" id="GO:0045454">
    <property type="term" value="P:cell redox homeostasis"/>
    <property type="evidence" value="ECO:0007669"/>
    <property type="project" value="TreeGrafter"/>
</dbReference>
<dbReference type="GO" id="GO:0042744">
    <property type="term" value="P:hydrogen peroxide catabolic process"/>
    <property type="evidence" value="ECO:0007669"/>
    <property type="project" value="TreeGrafter"/>
</dbReference>
<keyword evidence="5" id="KW-0049">Antioxidant</keyword>
<evidence type="ECO:0000259" key="9">
    <source>
        <dbReference type="Pfam" id="PF08534"/>
    </source>
</evidence>
<keyword evidence="11" id="KW-1185">Reference proteome</keyword>
<keyword evidence="6 10" id="KW-0560">Oxidoreductase</keyword>
<evidence type="ECO:0000313" key="10">
    <source>
        <dbReference type="EMBL" id="KIY99243.1"/>
    </source>
</evidence>
<dbReference type="Gene3D" id="3.40.30.10">
    <property type="entry name" value="Glutaredoxin"/>
    <property type="match status" value="1"/>
</dbReference>
<name>A0A0D2KV47_9CHLO</name>
<protein>
    <recommendedName>
        <fullName evidence="3">glutaredoxin-dependent peroxiredoxin</fullName>
        <ecNumber evidence="3">1.11.1.25</ecNumber>
    </recommendedName>
    <alternativeName>
        <fullName evidence="7">Glutaredoxin-dependent peroxiredoxin</fullName>
    </alternativeName>
</protein>
<evidence type="ECO:0000256" key="7">
    <source>
        <dbReference type="ARBA" id="ARBA00031688"/>
    </source>
</evidence>
<organism evidence="10 11">
    <name type="scientific">Monoraphidium neglectum</name>
    <dbReference type="NCBI Taxonomy" id="145388"/>
    <lineage>
        <taxon>Eukaryota</taxon>
        <taxon>Viridiplantae</taxon>
        <taxon>Chlorophyta</taxon>
        <taxon>core chlorophytes</taxon>
        <taxon>Chlorophyceae</taxon>
        <taxon>CS clade</taxon>
        <taxon>Sphaeropleales</taxon>
        <taxon>Selenastraceae</taxon>
        <taxon>Monoraphidium</taxon>
    </lineage>
</organism>
<evidence type="ECO:0000256" key="8">
    <source>
        <dbReference type="PIRSR" id="PIRSR637944-1"/>
    </source>
</evidence>
<evidence type="ECO:0000256" key="1">
    <source>
        <dbReference type="ARBA" id="ARBA00001711"/>
    </source>
</evidence>
<dbReference type="PANTHER" id="PTHR10430">
    <property type="entry name" value="PEROXIREDOXIN"/>
    <property type="match status" value="1"/>
</dbReference>
<comment type="catalytic activity">
    <reaction evidence="1">
        <text>[glutaredoxin]-dithiol + a hydroperoxide = [glutaredoxin]-disulfide + an alcohol + H2O</text>
        <dbReference type="Rhea" id="RHEA:62624"/>
        <dbReference type="Rhea" id="RHEA-COMP:10729"/>
        <dbReference type="Rhea" id="RHEA-COMP:10730"/>
        <dbReference type="ChEBI" id="CHEBI:15377"/>
        <dbReference type="ChEBI" id="CHEBI:29950"/>
        <dbReference type="ChEBI" id="CHEBI:30879"/>
        <dbReference type="ChEBI" id="CHEBI:35924"/>
        <dbReference type="ChEBI" id="CHEBI:50058"/>
        <dbReference type="EC" id="1.11.1.25"/>
    </reaction>
</comment>
<dbReference type="GeneID" id="25741594"/>
<dbReference type="EMBL" id="KK101907">
    <property type="protein sequence ID" value="KIY99243.1"/>
    <property type="molecule type" value="Genomic_DNA"/>
</dbReference>
<dbReference type="OrthoDB" id="1882547at2759"/>
<evidence type="ECO:0000256" key="3">
    <source>
        <dbReference type="ARBA" id="ARBA00013016"/>
    </source>
</evidence>
<dbReference type="STRING" id="145388.A0A0D2KV47"/>
<feature type="domain" description="Redoxin" evidence="9">
    <location>
        <begin position="329"/>
        <end position="452"/>
    </location>
</feature>
<evidence type="ECO:0000256" key="4">
    <source>
        <dbReference type="ARBA" id="ARBA00022559"/>
    </source>
</evidence>
<accession>A0A0D2KV47</accession>
<evidence type="ECO:0000256" key="6">
    <source>
        <dbReference type="ARBA" id="ARBA00023002"/>
    </source>
</evidence>
<sequence length="493" mass="54449">MSLPGDNHPMSSGAHVDESSKTVAQTLAGYNVYILDENKFFSYVAKGLHLALKELGVKHKYVKRVRSCMAPNDLYIMFDAHQPYRLPRNFIAYNYEQLITTKVWPPEFFERLKGAVMVWDYSRENIKVLNGKGVNRTVHLPLGYARNMENKYPPVPRDLDILFAGAKGGTGTRDRKLLQINAFRAQPPWKTKFVHDTFDDALLKLYRRSKVSLNLHFYAGRTILEVHRILPLIVSKVLVLSEPSDDPWWDHEYKDLVNFAAAGTRPYHVAAAAAGPARAFSSAPPATAKPTYNVPLGHQDSDLSSVACHIGLGRRRDLTMREDLGLWKNGDTRIKLGDVFRGCKALLVGFPGGKICTEQHVPGYVAAIPELKAAGVDKVVCVTVGDPEGVRKWAADNGFDKDTVLCVLADKDQGFMRALGLELGPTGAKCQRFAGVVDNGILLRLKVEQTPGDLKLTHVQGMLKTFKSHACVDACVCIRRQGAQAGAADEGVA</sequence>
<dbReference type="InterPro" id="IPR013740">
    <property type="entry name" value="Redoxin"/>
</dbReference>
<feature type="active site" description="Cysteine sulfenic acid (-SOH) intermediate" evidence="8">
    <location>
        <position position="356"/>
    </location>
</feature>
<dbReference type="RefSeq" id="XP_013898263.1">
    <property type="nucleotide sequence ID" value="XM_014042809.1"/>
</dbReference>
<dbReference type="InterPro" id="IPR037944">
    <property type="entry name" value="PRX5-like"/>
</dbReference>
<keyword evidence="4 10" id="KW-0575">Peroxidase</keyword>
<dbReference type="Proteomes" id="UP000054498">
    <property type="component" value="Unassembled WGS sequence"/>
</dbReference>
<evidence type="ECO:0000256" key="5">
    <source>
        <dbReference type="ARBA" id="ARBA00022862"/>
    </source>
</evidence>